<evidence type="ECO:0000313" key="1">
    <source>
        <dbReference type="EMBL" id="EOY12883.1"/>
    </source>
</evidence>
<dbReference type="Gramene" id="EOY12883">
    <property type="protein sequence ID" value="EOY12883"/>
    <property type="gene ID" value="TCM_031386"/>
</dbReference>
<protein>
    <submittedName>
        <fullName evidence="1">Uncharacterized protein</fullName>
    </submittedName>
</protein>
<reference evidence="1 2" key="1">
    <citation type="journal article" date="2013" name="Genome Biol.">
        <title>The genome sequence of the most widely cultivated cacao type and its use to identify candidate genes regulating pod color.</title>
        <authorList>
            <person name="Motamayor J.C."/>
            <person name="Mockaitis K."/>
            <person name="Schmutz J."/>
            <person name="Haiminen N."/>
            <person name="Iii D.L."/>
            <person name="Cornejo O."/>
            <person name="Findley S.D."/>
            <person name="Zheng P."/>
            <person name="Utro F."/>
            <person name="Royaert S."/>
            <person name="Saski C."/>
            <person name="Jenkins J."/>
            <person name="Podicheti R."/>
            <person name="Zhao M."/>
            <person name="Scheffler B.E."/>
            <person name="Stack J.C."/>
            <person name="Feltus F.A."/>
            <person name="Mustiga G.M."/>
            <person name="Amores F."/>
            <person name="Phillips W."/>
            <person name="Marelli J.P."/>
            <person name="May G.D."/>
            <person name="Shapiro H."/>
            <person name="Ma J."/>
            <person name="Bustamante C.D."/>
            <person name="Schnell R.J."/>
            <person name="Main D."/>
            <person name="Gilbert D."/>
            <person name="Parida L."/>
            <person name="Kuhn D.N."/>
        </authorList>
    </citation>
    <scope>NUCLEOTIDE SEQUENCE [LARGE SCALE GENOMIC DNA]</scope>
    <source>
        <strain evidence="2">cv. Matina 1-6</strain>
    </source>
</reference>
<dbReference type="HOGENOM" id="CLU_861690_0_0_1"/>
<name>A0A061F7M0_THECC</name>
<dbReference type="AlphaFoldDB" id="A0A061F7M0"/>
<gene>
    <name evidence="1" type="ORF">TCM_031386</name>
</gene>
<keyword evidence="2" id="KW-1185">Reference proteome</keyword>
<dbReference type="InParanoid" id="A0A061F7M0"/>
<evidence type="ECO:0000313" key="2">
    <source>
        <dbReference type="Proteomes" id="UP000026915"/>
    </source>
</evidence>
<organism evidence="1 2">
    <name type="scientific">Theobroma cacao</name>
    <name type="common">Cacao</name>
    <name type="synonym">Cocoa</name>
    <dbReference type="NCBI Taxonomy" id="3641"/>
    <lineage>
        <taxon>Eukaryota</taxon>
        <taxon>Viridiplantae</taxon>
        <taxon>Streptophyta</taxon>
        <taxon>Embryophyta</taxon>
        <taxon>Tracheophyta</taxon>
        <taxon>Spermatophyta</taxon>
        <taxon>Magnoliopsida</taxon>
        <taxon>eudicotyledons</taxon>
        <taxon>Gunneridae</taxon>
        <taxon>Pentapetalae</taxon>
        <taxon>rosids</taxon>
        <taxon>malvids</taxon>
        <taxon>Malvales</taxon>
        <taxon>Malvaceae</taxon>
        <taxon>Byttnerioideae</taxon>
        <taxon>Theobroma</taxon>
    </lineage>
</organism>
<sequence>MTEGLFGVHWIKLVVNLGENQGHDCVGANHAHTTCCTLARSRKGTAIAITFNWQSDLKTCKQGERYTNQWSLNSTNGSNRDLALGWSHFTDTHHSHEDITICLKEGGGDGWPSSSSSSLILDSVSSFREFKPSNFPFRDPSEKVSIRRVDGNGSGRQGKICVRDGELVCEGWGCWSGFFVEEFVGWRCSEAVTEREGGKANGSGSRRQGMGNFWLGEGSCWRFFYIKEFSIGAGRGSHECPLFSLRPQRDFLLSRGFKGSEEEEGCSRRSMMDVVGCIRGRSICCGSKLKEQQVGKSCSIAFGAFESRVPRMISRSAIGSSEK</sequence>
<dbReference type="EMBL" id="CM001885">
    <property type="protein sequence ID" value="EOY12883.1"/>
    <property type="molecule type" value="Genomic_DNA"/>
</dbReference>
<accession>A0A061F7M0</accession>
<dbReference type="Proteomes" id="UP000026915">
    <property type="component" value="Chromosome 7"/>
</dbReference>
<proteinExistence type="predicted"/>